<reference evidence="2 3" key="2">
    <citation type="journal article" date="2019" name="G3 (Bethesda)">
        <title>Hybrid Assembly of the Genome of the Entomopathogenic Nematode Steinernema carpocapsae Identifies the X-Chromosome.</title>
        <authorList>
            <person name="Serra L."/>
            <person name="Macchietto M."/>
            <person name="Macias-Munoz A."/>
            <person name="McGill C.J."/>
            <person name="Rodriguez I.M."/>
            <person name="Rodriguez B."/>
            <person name="Murad R."/>
            <person name="Mortazavi A."/>
        </authorList>
    </citation>
    <scope>NUCLEOTIDE SEQUENCE [LARGE SCALE GENOMIC DNA]</scope>
    <source>
        <strain evidence="2 3">ALL</strain>
    </source>
</reference>
<proteinExistence type="predicted"/>
<dbReference type="AlphaFoldDB" id="A0A4U8UP64"/>
<comment type="caution">
    <text evidence="2">The sequence shown here is derived from an EMBL/GenBank/DDBJ whole genome shotgun (WGS) entry which is preliminary data.</text>
</comment>
<protein>
    <submittedName>
        <fullName evidence="2">Uncharacterized protein</fullName>
    </submittedName>
</protein>
<dbReference type="Proteomes" id="UP000298663">
    <property type="component" value="Unassembled WGS sequence"/>
</dbReference>
<reference evidence="2 3" key="1">
    <citation type="journal article" date="2015" name="Genome Biol.">
        <title>Comparative genomics of Steinernema reveals deeply conserved gene regulatory networks.</title>
        <authorList>
            <person name="Dillman A.R."/>
            <person name="Macchietto M."/>
            <person name="Porter C.F."/>
            <person name="Rogers A."/>
            <person name="Williams B."/>
            <person name="Antoshechkin I."/>
            <person name="Lee M.M."/>
            <person name="Goodwin Z."/>
            <person name="Lu X."/>
            <person name="Lewis E.E."/>
            <person name="Goodrich-Blair H."/>
            <person name="Stock S.P."/>
            <person name="Adams B.J."/>
            <person name="Sternberg P.W."/>
            <person name="Mortazavi A."/>
        </authorList>
    </citation>
    <scope>NUCLEOTIDE SEQUENCE [LARGE SCALE GENOMIC DNA]</scope>
    <source>
        <strain evidence="2 3">ALL</strain>
    </source>
</reference>
<dbReference type="EMBL" id="AZBU02000001">
    <property type="protein sequence ID" value="TMS33308.1"/>
    <property type="molecule type" value="Genomic_DNA"/>
</dbReference>
<accession>A0A4U8UP64</accession>
<evidence type="ECO:0000313" key="2">
    <source>
        <dbReference type="EMBL" id="TMS33308.1"/>
    </source>
</evidence>
<sequence>MFFKAYVSALDLFEHSTRFSTLDLNCCFEDAKLRETREHELRCSNAVKVGFGVDFVGKIEDTSISHESALFGDGALARVNCNATDVATGGIFCSPRESSCAWLADYVEEGSESQPQLQTASPLREHPRRRSRSREESWTNPRSHERNGPELIRTITGG</sequence>
<organism evidence="2 3">
    <name type="scientific">Steinernema carpocapsae</name>
    <name type="common">Entomopathogenic nematode</name>
    <dbReference type="NCBI Taxonomy" id="34508"/>
    <lineage>
        <taxon>Eukaryota</taxon>
        <taxon>Metazoa</taxon>
        <taxon>Ecdysozoa</taxon>
        <taxon>Nematoda</taxon>
        <taxon>Chromadorea</taxon>
        <taxon>Rhabditida</taxon>
        <taxon>Tylenchina</taxon>
        <taxon>Panagrolaimomorpha</taxon>
        <taxon>Strongyloidoidea</taxon>
        <taxon>Steinernematidae</taxon>
        <taxon>Steinernema</taxon>
    </lineage>
</organism>
<feature type="region of interest" description="Disordered" evidence="1">
    <location>
        <begin position="111"/>
        <end position="158"/>
    </location>
</feature>
<feature type="compositionally biased region" description="Polar residues" evidence="1">
    <location>
        <begin position="112"/>
        <end position="121"/>
    </location>
</feature>
<evidence type="ECO:0000256" key="1">
    <source>
        <dbReference type="SAM" id="MobiDB-lite"/>
    </source>
</evidence>
<gene>
    <name evidence="2" type="ORF">L596_001067</name>
</gene>
<name>A0A4U8UP64_STECR</name>
<feature type="compositionally biased region" description="Basic and acidic residues" evidence="1">
    <location>
        <begin position="133"/>
        <end position="148"/>
    </location>
</feature>
<keyword evidence="3" id="KW-1185">Reference proteome</keyword>
<evidence type="ECO:0000313" key="3">
    <source>
        <dbReference type="Proteomes" id="UP000298663"/>
    </source>
</evidence>